<keyword evidence="3" id="KW-1185">Reference proteome</keyword>
<feature type="transmembrane region" description="Helical" evidence="1">
    <location>
        <begin position="50"/>
        <end position="68"/>
    </location>
</feature>
<evidence type="ECO:0000313" key="3">
    <source>
        <dbReference type="Proteomes" id="UP001516400"/>
    </source>
</evidence>
<dbReference type="EMBL" id="JABFTP020000103">
    <property type="protein sequence ID" value="KAL3277857.1"/>
    <property type="molecule type" value="Genomic_DNA"/>
</dbReference>
<protein>
    <submittedName>
        <fullName evidence="2">Uncharacterized protein</fullName>
    </submittedName>
</protein>
<organism evidence="2 3">
    <name type="scientific">Cryptolaemus montrouzieri</name>
    <dbReference type="NCBI Taxonomy" id="559131"/>
    <lineage>
        <taxon>Eukaryota</taxon>
        <taxon>Metazoa</taxon>
        <taxon>Ecdysozoa</taxon>
        <taxon>Arthropoda</taxon>
        <taxon>Hexapoda</taxon>
        <taxon>Insecta</taxon>
        <taxon>Pterygota</taxon>
        <taxon>Neoptera</taxon>
        <taxon>Endopterygota</taxon>
        <taxon>Coleoptera</taxon>
        <taxon>Polyphaga</taxon>
        <taxon>Cucujiformia</taxon>
        <taxon>Coccinelloidea</taxon>
        <taxon>Coccinellidae</taxon>
        <taxon>Scymninae</taxon>
        <taxon>Scymnini</taxon>
        <taxon>Cryptolaemus</taxon>
    </lineage>
</organism>
<name>A0ABD2NHL3_9CUCU</name>
<proteinExistence type="predicted"/>
<evidence type="ECO:0000256" key="1">
    <source>
        <dbReference type="SAM" id="Phobius"/>
    </source>
</evidence>
<keyword evidence="1" id="KW-0472">Membrane</keyword>
<keyword evidence="1" id="KW-1133">Transmembrane helix</keyword>
<dbReference type="AlphaFoldDB" id="A0ABD2NHL3"/>
<gene>
    <name evidence="2" type="ORF">HHI36_013198</name>
</gene>
<reference evidence="2 3" key="1">
    <citation type="journal article" date="2021" name="BMC Biol.">
        <title>Horizontally acquired antibacterial genes associated with adaptive radiation of ladybird beetles.</title>
        <authorList>
            <person name="Li H.S."/>
            <person name="Tang X.F."/>
            <person name="Huang Y.H."/>
            <person name="Xu Z.Y."/>
            <person name="Chen M.L."/>
            <person name="Du X.Y."/>
            <person name="Qiu B.Y."/>
            <person name="Chen P.T."/>
            <person name="Zhang W."/>
            <person name="Slipinski A."/>
            <person name="Escalona H.E."/>
            <person name="Waterhouse R.M."/>
            <person name="Zwick A."/>
            <person name="Pang H."/>
        </authorList>
    </citation>
    <scope>NUCLEOTIDE SEQUENCE [LARGE SCALE GENOMIC DNA]</scope>
    <source>
        <strain evidence="2">SYSU2018</strain>
    </source>
</reference>
<keyword evidence="1" id="KW-0812">Transmembrane</keyword>
<accession>A0ABD2NHL3</accession>
<sequence>MYYAHRNLIEAISDIALTTGSVMVIVSNVVLSCINQPTANDGCKYADPAIISMFITDIMSVHCIIFGLRPRYPAITINEQTSSRNITAMHFARDRAIPE</sequence>
<feature type="transmembrane region" description="Helical" evidence="1">
    <location>
        <begin position="12"/>
        <end position="30"/>
    </location>
</feature>
<comment type="caution">
    <text evidence="2">The sequence shown here is derived from an EMBL/GenBank/DDBJ whole genome shotgun (WGS) entry which is preliminary data.</text>
</comment>
<dbReference type="Proteomes" id="UP001516400">
    <property type="component" value="Unassembled WGS sequence"/>
</dbReference>
<dbReference type="PROSITE" id="PS51257">
    <property type="entry name" value="PROKAR_LIPOPROTEIN"/>
    <property type="match status" value="1"/>
</dbReference>
<evidence type="ECO:0000313" key="2">
    <source>
        <dbReference type="EMBL" id="KAL3277857.1"/>
    </source>
</evidence>